<dbReference type="STRING" id="1184609.KILIM_019_00190"/>
<keyword evidence="2" id="KW-1185">Reference proteome</keyword>
<evidence type="ECO:0000313" key="1">
    <source>
        <dbReference type="EMBL" id="GAB95367.1"/>
    </source>
</evidence>
<sequence length="119" mass="13071">MTFSLSGCSSRSERASCAQYSLEDSGEFGDWLTRSFTDIRSQHFVSDCDSGGGLVVYAFVPEAKRSSLILDLGQRGCSDPVKDKYGSVIIDCSANVYKYPFEVVLSDNESNIQFELVSP</sequence>
<name>K6WTF5_9MICO</name>
<comment type="caution">
    <text evidence="1">The sequence shown here is derived from an EMBL/GenBank/DDBJ whole genome shotgun (WGS) entry which is preliminary data.</text>
</comment>
<evidence type="ECO:0000313" key="2">
    <source>
        <dbReference type="Proteomes" id="UP000008366"/>
    </source>
</evidence>
<gene>
    <name evidence="1" type="ORF">KILIM_019_00190</name>
</gene>
<protein>
    <submittedName>
        <fullName evidence="1">Uncharacterized protein</fullName>
    </submittedName>
</protein>
<proteinExistence type="predicted"/>
<accession>K6WTF5</accession>
<organism evidence="1 2">
    <name type="scientific">Kineosphaera limosa NBRC 100340</name>
    <dbReference type="NCBI Taxonomy" id="1184609"/>
    <lineage>
        <taxon>Bacteria</taxon>
        <taxon>Bacillati</taxon>
        <taxon>Actinomycetota</taxon>
        <taxon>Actinomycetes</taxon>
        <taxon>Micrococcales</taxon>
        <taxon>Dermatophilaceae</taxon>
        <taxon>Kineosphaera</taxon>
    </lineage>
</organism>
<reference evidence="1 2" key="1">
    <citation type="submission" date="2012-08" db="EMBL/GenBank/DDBJ databases">
        <title>Whole genome shotgun sequence of Kineosphaera limosa NBRC 100340.</title>
        <authorList>
            <person name="Yoshida I."/>
            <person name="Isaki S."/>
            <person name="Hosoyama A."/>
            <person name="Tsuchikane K."/>
            <person name="Katsumata H."/>
            <person name="Ando Y."/>
            <person name="Ohji S."/>
            <person name="Hamada M."/>
            <person name="Tamura T."/>
            <person name="Yamazoe A."/>
            <person name="Yamazaki S."/>
            <person name="Fujita N."/>
        </authorList>
    </citation>
    <scope>NUCLEOTIDE SEQUENCE [LARGE SCALE GENOMIC DNA]</scope>
    <source>
        <strain evidence="1 2">NBRC 100340</strain>
    </source>
</reference>
<dbReference type="Proteomes" id="UP000008366">
    <property type="component" value="Unassembled WGS sequence"/>
</dbReference>
<dbReference type="AlphaFoldDB" id="K6WTF5"/>
<dbReference type="EMBL" id="BAHD01000019">
    <property type="protein sequence ID" value="GAB95367.1"/>
    <property type="molecule type" value="Genomic_DNA"/>
</dbReference>